<dbReference type="Proteomes" id="UP001303222">
    <property type="component" value="Unassembled WGS sequence"/>
</dbReference>
<reference evidence="1" key="2">
    <citation type="submission" date="2023-06" db="EMBL/GenBank/DDBJ databases">
        <authorList>
            <consortium name="Lawrence Berkeley National Laboratory"/>
            <person name="Mondo S.J."/>
            <person name="Hensen N."/>
            <person name="Bonometti L."/>
            <person name="Westerberg I."/>
            <person name="Brannstrom I.O."/>
            <person name="Guillou S."/>
            <person name="Cros-Aarteil S."/>
            <person name="Calhoun S."/>
            <person name="Haridas S."/>
            <person name="Kuo A."/>
            <person name="Pangilinan J."/>
            <person name="Riley R."/>
            <person name="Labutti K."/>
            <person name="Andreopoulos B."/>
            <person name="Lipzen A."/>
            <person name="Chen C."/>
            <person name="Yanf M."/>
            <person name="Daum C."/>
            <person name="Ng V."/>
            <person name="Clum A."/>
            <person name="Steindorff A."/>
            <person name="Ohm R."/>
            <person name="Martin F."/>
            <person name="Silar P."/>
            <person name="Natvig D."/>
            <person name="Lalanne C."/>
            <person name="Gautier V."/>
            <person name="Ament-Velasquez S.L."/>
            <person name="Kruys A."/>
            <person name="Hutchinson M.I."/>
            <person name="Powell A.J."/>
            <person name="Barry K."/>
            <person name="Miller A.N."/>
            <person name="Grigoriev I.V."/>
            <person name="Debuchy R."/>
            <person name="Gladieux P."/>
            <person name="Thoren M.H."/>
            <person name="Johannesson H."/>
        </authorList>
    </citation>
    <scope>NUCLEOTIDE SEQUENCE</scope>
    <source>
        <strain evidence="1">CBS 626.80</strain>
    </source>
</reference>
<proteinExistence type="predicted"/>
<gene>
    <name evidence="1" type="ORF">QBC32DRAFT_343425</name>
</gene>
<evidence type="ECO:0000313" key="2">
    <source>
        <dbReference type="Proteomes" id="UP001303222"/>
    </source>
</evidence>
<reference evidence="1" key="1">
    <citation type="journal article" date="2023" name="Mol. Phylogenet. Evol.">
        <title>Genome-scale phylogeny and comparative genomics of the fungal order Sordariales.</title>
        <authorList>
            <person name="Hensen N."/>
            <person name="Bonometti L."/>
            <person name="Westerberg I."/>
            <person name="Brannstrom I.O."/>
            <person name="Guillou S."/>
            <person name="Cros-Aarteil S."/>
            <person name="Calhoun S."/>
            <person name="Haridas S."/>
            <person name="Kuo A."/>
            <person name="Mondo S."/>
            <person name="Pangilinan J."/>
            <person name="Riley R."/>
            <person name="LaButti K."/>
            <person name="Andreopoulos B."/>
            <person name="Lipzen A."/>
            <person name="Chen C."/>
            <person name="Yan M."/>
            <person name="Daum C."/>
            <person name="Ng V."/>
            <person name="Clum A."/>
            <person name="Steindorff A."/>
            <person name="Ohm R.A."/>
            <person name="Martin F."/>
            <person name="Silar P."/>
            <person name="Natvig D.O."/>
            <person name="Lalanne C."/>
            <person name="Gautier V."/>
            <person name="Ament-Velasquez S.L."/>
            <person name="Kruys A."/>
            <person name="Hutchinson M.I."/>
            <person name="Powell A.J."/>
            <person name="Barry K."/>
            <person name="Miller A.N."/>
            <person name="Grigoriev I.V."/>
            <person name="Debuchy R."/>
            <person name="Gladieux P."/>
            <person name="Hiltunen Thoren M."/>
            <person name="Johannesson H."/>
        </authorList>
    </citation>
    <scope>NUCLEOTIDE SEQUENCE</scope>
    <source>
        <strain evidence="1">CBS 626.80</strain>
    </source>
</reference>
<sequence length="115" mass="12919">MFSRLAEKTGFGAVASKLLEDLTPGNSYLKSIREEFATLITKLTHKIYVLCFYEERPTNFAEMAHLPGKANFANIVMPKVYEDFVTADSATLDGYDKLGLARNHRNLVKFDGPAR</sequence>
<protein>
    <submittedName>
        <fullName evidence="1">Uncharacterized protein</fullName>
    </submittedName>
</protein>
<organism evidence="1 2">
    <name type="scientific">Pseudoneurospora amorphoporcata</name>
    <dbReference type="NCBI Taxonomy" id="241081"/>
    <lineage>
        <taxon>Eukaryota</taxon>
        <taxon>Fungi</taxon>
        <taxon>Dikarya</taxon>
        <taxon>Ascomycota</taxon>
        <taxon>Pezizomycotina</taxon>
        <taxon>Sordariomycetes</taxon>
        <taxon>Sordariomycetidae</taxon>
        <taxon>Sordariales</taxon>
        <taxon>Sordariaceae</taxon>
        <taxon>Pseudoneurospora</taxon>
    </lineage>
</organism>
<comment type="caution">
    <text evidence="1">The sequence shown here is derived from an EMBL/GenBank/DDBJ whole genome shotgun (WGS) entry which is preliminary data.</text>
</comment>
<keyword evidence="2" id="KW-1185">Reference proteome</keyword>
<name>A0AAN6SFU9_9PEZI</name>
<evidence type="ECO:0000313" key="1">
    <source>
        <dbReference type="EMBL" id="KAK3951648.1"/>
    </source>
</evidence>
<accession>A0AAN6SFU9</accession>
<dbReference type="AlphaFoldDB" id="A0AAN6SFU9"/>
<dbReference type="EMBL" id="MU859142">
    <property type="protein sequence ID" value="KAK3951648.1"/>
    <property type="molecule type" value="Genomic_DNA"/>
</dbReference>